<reference evidence="2 3" key="1">
    <citation type="submission" date="2022-04" db="EMBL/GenBank/DDBJ databases">
        <title>Hymenobacter sp. isolated from the air.</title>
        <authorList>
            <person name="Won M."/>
            <person name="Lee C.-M."/>
            <person name="Woen H.-Y."/>
            <person name="Kwon S.-W."/>
        </authorList>
    </citation>
    <scope>NUCLEOTIDE SEQUENCE [LARGE SCALE GENOMIC DNA]</scope>
    <source>
        <strain evidence="3">5413 J-13</strain>
    </source>
</reference>
<dbReference type="Pfam" id="PF12728">
    <property type="entry name" value="HTH_17"/>
    <property type="match status" value="1"/>
</dbReference>
<dbReference type="SUPFAM" id="SSF46955">
    <property type="entry name" value="Putative DNA-binding domain"/>
    <property type="match status" value="1"/>
</dbReference>
<dbReference type="Gene3D" id="1.10.1660.10">
    <property type="match status" value="1"/>
</dbReference>
<accession>A0A8T9SRS1</accession>
<dbReference type="InterPro" id="IPR009061">
    <property type="entry name" value="DNA-bd_dom_put_sf"/>
</dbReference>
<dbReference type="Proteomes" id="UP000829925">
    <property type="component" value="Chromosome"/>
</dbReference>
<dbReference type="AlphaFoldDB" id="A0A8T9SRS1"/>
<gene>
    <name evidence="2" type="ORF">MUN82_12275</name>
</gene>
<dbReference type="InterPro" id="IPR041657">
    <property type="entry name" value="HTH_17"/>
</dbReference>
<feature type="domain" description="Helix-turn-helix" evidence="1">
    <location>
        <begin position="38"/>
        <end position="82"/>
    </location>
</feature>
<dbReference type="GO" id="GO:0003677">
    <property type="term" value="F:DNA binding"/>
    <property type="evidence" value="ECO:0007669"/>
    <property type="project" value="InterPro"/>
</dbReference>
<dbReference type="EMBL" id="CP095053">
    <property type="protein sequence ID" value="UOR03724.1"/>
    <property type="molecule type" value="Genomic_DNA"/>
</dbReference>
<proteinExistence type="predicted"/>
<organism evidence="2 3">
    <name type="scientific">Hymenobacter aerilatus</name>
    <dbReference type="NCBI Taxonomy" id="2932251"/>
    <lineage>
        <taxon>Bacteria</taxon>
        <taxon>Pseudomonadati</taxon>
        <taxon>Bacteroidota</taxon>
        <taxon>Cytophagia</taxon>
        <taxon>Cytophagales</taxon>
        <taxon>Hymenobacteraceae</taxon>
        <taxon>Hymenobacter</taxon>
    </lineage>
</organism>
<evidence type="ECO:0000313" key="2">
    <source>
        <dbReference type="EMBL" id="UOR03724.1"/>
    </source>
</evidence>
<sequence>MQNLLILADSPEAFRELLRNSLAELLPTTPAATAPDTLLTIPEVCKEFGVSKTTLTEWTKNGIVPFVRLGRRMYFERSQVLEAGRTHKKYQHRKG</sequence>
<dbReference type="KEGG" id="haei:MUN82_12275"/>
<evidence type="ECO:0000313" key="3">
    <source>
        <dbReference type="Proteomes" id="UP000829925"/>
    </source>
</evidence>
<protein>
    <submittedName>
        <fullName evidence="2">Helix-turn-helix domain-containing protein</fullName>
    </submittedName>
</protein>
<dbReference type="InterPro" id="IPR010093">
    <property type="entry name" value="SinI_DNA-bd"/>
</dbReference>
<name>A0A8T9SRS1_9BACT</name>
<keyword evidence="3" id="KW-1185">Reference proteome</keyword>
<dbReference type="RefSeq" id="WP_245090764.1">
    <property type="nucleotide sequence ID" value="NZ_CP095053.1"/>
</dbReference>
<dbReference type="NCBIfam" id="TIGR01764">
    <property type="entry name" value="excise"/>
    <property type="match status" value="1"/>
</dbReference>
<evidence type="ECO:0000259" key="1">
    <source>
        <dbReference type="Pfam" id="PF12728"/>
    </source>
</evidence>